<evidence type="ECO:0000256" key="1">
    <source>
        <dbReference type="ARBA" id="ARBA00006484"/>
    </source>
</evidence>
<sequence length="257" mass="26918">MRLKDKVAVVTGGASGLGEAVVRDFAAQGARVAIFDLNADRGAGIVADLGSDRVSFHAVDVTDEASVTRALDEVVAAHGAVHVCVNCAGVADPGKILDRDGNANPLSSFERVVRINLIGTYNVMSQCAARMALNPPEDGEERGVIVNTSSGAAYEGQIGQPAYASSKNGVIGLNLPSARELGRHGIRVNAIAPGLFLTPMAASLGEKVIAALTDRIESPKRLGRPEEFAHCCRFLVENAYINGETIRLDAATRLTAK</sequence>
<dbReference type="Gene3D" id="3.40.50.720">
    <property type="entry name" value="NAD(P)-binding Rossmann-like Domain"/>
    <property type="match status" value="1"/>
</dbReference>
<dbReference type="Pfam" id="PF00106">
    <property type="entry name" value="adh_short"/>
    <property type="match status" value="1"/>
</dbReference>
<protein>
    <submittedName>
        <fullName evidence="5">SDR family oxidoreductase</fullName>
    </submittedName>
</protein>
<name>A0A9J6PAL0_9PROT</name>
<evidence type="ECO:0000313" key="5">
    <source>
        <dbReference type="EMBL" id="MCP1335465.1"/>
    </source>
</evidence>
<dbReference type="InterPro" id="IPR036291">
    <property type="entry name" value="NAD(P)-bd_dom_sf"/>
</dbReference>
<dbReference type="InterPro" id="IPR057326">
    <property type="entry name" value="KR_dom"/>
</dbReference>
<dbReference type="AlphaFoldDB" id="A0A9J6PAL0"/>
<dbReference type="GO" id="GO:0016491">
    <property type="term" value="F:oxidoreductase activity"/>
    <property type="evidence" value="ECO:0007669"/>
    <property type="project" value="UniProtKB-KW"/>
</dbReference>
<gene>
    <name evidence="5" type="ORF">NJQ99_03490</name>
</gene>
<evidence type="ECO:0000259" key="4">
    <source>
        <dbReference type="SMART" id="SM00822"/>
    </source>
</evidence>
<accession>A0A9J6PAL0</accession>
<proteinExistence type="inferred from homology"/>
<dbReference type="PRINTS" id="PR00080">
    <property type="entry name" value="SDRFAMILY"/>
</dbReference>
<dbReference type="Proteomes" id="UP001055804">
    <property type="component" value="Unassembled WGS sequence"/>
</dbReference>
<dbReference type="PANTHER" id="PTHR43658">
    <property type="entry name" value="SHORT-CHAIN DEHYDROGENASE/REDUCTASE"/>
    <property type="match status" value="1"/>
</dbReference>
<evidence type="ECO:0000313" key="6">
    <source>
        <dbReference type="Proteomes" id="UP001055804"/>
    </source>
</evidence>
<keyword evidence="6" id="KW-1185">Reference proteome</keyword>
<keyword evidence="2" id="KW-0560">Oxidoreductase</keyword>
<dbReference type="PRINTS" id="PR00081">
    <property type="entry name" value="GDHRDH"/>
</dbReference>
<dbReference type="FunFam" id="3.40.50.720:FF:000173">
    <property type="entry name" value="3-oxoacyl-[acyl-carrier protein] reductase"/>
    <property type="match status" value="1"/>
</dbReference>
<dbReference type="EMBL" id="JAMZFT010000001">
    <property type="protein sequence ID" value="MCP1335465.1"/>
    <property type="molecule type" value="Genomic_DNA"/>
</dbReference>
<evidence type="ECO:0000256" key="2">
    <source>
        <dbReference type="ARBA" id="ARBA00023002"/>
    </source>
</evidence>
<feature type="domain" description="Ketoreductase" evidence="4">
    <location>
        <begin position="6"/>
        <end position="194"/>
    </location>
</feature>
<reference evidence="5" key="1">
    <citation type="submission" date="2022-06" db="EMBL/GenBank/DDBJ databases">
        <title>Isolation and Genomics of Futiania mangrovii gen. nov., sp. nov., a Rare and Metabolically-versatile member in the Class Alphaproteobacteria.</title>
        <authorList>
            <person name="Liu L."/>
            <person name="Huang W.-C."/>
            <person name="Pan J."/>
            <person name="Li J."/>
            <person name="Huang Y."/>
            <person name="Du H."/>
            <person name="Liu Y."/>
            <person name="Li M."/>
        </authorList>
    </citation>
    <scope>NUCLEOTIDE SEQUENCE</scope>
    <source>
        <strain evidence="5">FT118</strain>
    </source>
</reference>
<comment type="caution">
    <text evidence="5">The sequence shown here is derived from an EMBL/GenBank/DDBJ whole genome shotgun (WGS) entry which is preliminary data.</text>
</comment>
<dbReference type="SUPFAM" id="SSF51735">
    <property type="entry name" value="NAD(P)-binding Rossmann-fold domains"/>
    <property type="match status" value="1"/>
</dbReference>
<organism evidence="5 6">
    <name type="scientific">Futiania mangrovi</name>
    <dbReference type="NCBI Taxonomy" id="2959716"/>
    <lineage>
        <taxon>Bacteria</taxon>
        <taxon>Pseudomonadati</taxon>
        <taxon>Pseudomonadota</taxon>
        <taxon>Alphaproteobacteria</taxon>
        <taxon>Futianiales</taxon>
        <taxon>Futianiaceae</taxon>
        <taxon>Futiania</taxon>
    </lineage>
</organism>
<dbReference type="SMART" id="SM00822">
    <property type="entry name" value="PKS_KR"/>
    <property type="match status" value="1"/>
</dbReference>
<dbReference type="RefSeq" id="WP_269331409.1">
    <property type="nucleotide sequence ID" value="NZ_JAMZFT010000001.1"/>
</dbReference>
<dbReference type="PANTHER" id="PTHR43658:SF8">
    <property type="entry name" value="17-BETA-HYDROXYSTEROID DEHYDROGENASE 14-RELATED"/>
    <property type="match status" value="1"/>
</dbReference>
<dbReference type="InterPro" id="IPR002347">
    <property type="entry name" value="SDR_fam"/>
</dbReference>
<evidence type="ECO:0000256" key="3">
    <source>
        <dbReference type="RuleBase" id="RU000363"/>
    </source>
</evidence>
<comment type="similarity">
    <text evidence="1 3">Belongs to the short-chain dehydrogenases/reductases (SDR) family.</text>
</comment>